<sequence length="168" mass="19973">MCDRYDNHSIIPYSVYCFLLDAEYPAEEYYLQMLIELYNRRDVGNNFLDTLQRTLEIGNNKRYIDQSREQIKDYIHDGYVTVYRGEFASEKYNNLDYKESVSYSLNYNTAKHFATRFRECLELTKSIIYTVKVPIEDVVGFHHREDEVICIPIKIGGKMEVVKEESML</sequence>
<evidence type="ECO:0000313" key="1">
    <source>
        <dbReference type="EMBL" id="PLT81004.1"/>
    </source>
</evidence>
<accession>A0A2N5PWJ1</accession>
<protein>
    <submittedName>
        <fullName evidence="1">Uncharacterized protein</fullName>
    </submittedName>
</protein>
<evidence type="ECO:0000313" key="2">
    <source>
        <dbReference type="Proteomes" id="UP000234840"/>
    </source>
</evidence>
<name>A0A2N5PWJ1_MEDGN</name>
<comment type="caution">
    <text evidence="1">The sequence shown here is derived from an EMBL/GenBank/DDBJ whole genome shotgun (WGS) entry which is preliminary data.</text>
</comment>
<dbReference type="AlphaFoldDB" id="A0A2N5PWJ1"/>
<reference evidence="1 2" key="1">
    <citation type="journal article" date="2017" name="Genome Med.">
        <title>A novel Ruminococcus gnavus clade enriched in inflammatory bowel disease patients.</title>
        <authorList>
            <person name="Hall A.B."/>
            <person name="Yassour M."/>
            <person name="Sauk J."/>
            <person name="Garner A."/>
            <person name="Jiang X."/>
            <person name="Arthur T."/>
            <person name="Lagoudas G.K."/>
            <person name="Vatanen T."/>
            <person name="Fornelos N."/>
            <person name="Wilson R."/>
            <person name="Bertha M."/>
            <person name="Cohen M."/>
            <person name="Garber J."/>
            <person name="Khalili H."/>
            <person name="Gevers D."/>
            <person name="Ananthakrishnan A.N."/>
            <person name="Kugathasan S."/>
            <person name="Lander E.S."/>
            <person name="Blainey P."/>
            <person name="Vlamakis H."/>
            <person name="Xavier R.J."/>
            <person name="Huttenhower C."/>
        </authorList>
    </citation>
    <scope>NUCLEOTIDE SEQUENCE [LARGE SCALE GENOMIC DNA]</scope>
    <source>
        <strain evidence="1 2">RJX1128</strain>
    </source>
</reference>
<organism evidence="1 2">
    <name type="scientific">Mediterraneibacter gnavus</name>
    <name type="common">Ruminococcus gnavus</name>
    <dbReference type="NCBI Taxonomy" id="33038"/>
    <lineage>
        <taxon>Bacteria</taxon>
        <taxon>Bacillati</taxon>
        <taxon>Bacillota</taxon>
        <taxon>Clostridia</taxon>
        <taxon>Lachnospirales</taxon>
        <taxon>Lachnospiraceae</taxon>
        <taxon>Mediterraneibacter</taxon>
    </lineage>
</organism>
<gene>
    <name evidence="1" type="ORF">CDL20_14465</name>
</gene>
<dbReference type="RefSeq" id="WP_101883011.1">
    <property type="nucleotide sequence ID" value="NZ_CAXSWW010000055.1"/>
</dbReference>
<proteinExistence type="predicted"/>
<dbReference type="Proteomes" id="UP000234840">
    <property type="component" value="Unassembled WGS sequence"/>
</dbReference>
<dbReference type="EMBL" id="NIHW01000058">
    <property type="protein sequence ID" value="PLT81004.1"/>
    <property type="molecule type" value="Genomic_DNA"/>
</dbReference>